<sequence length="847" mass="95537">MTPPRRRPRPRPSEIRTLSNAETMDEIEFLHKLLDNRTIERDDLAHQLTTRSAQLDEILNSTSWRITKGVRQLSTTLRNDVAPRVVEELRQRPRLLPLVDRLRPGISERLAAPPTPPLHADAERLEIVNGPYLEWVQRFDTDIDEAAIRSYLATLKHQPIISVIMPTYNSPIVYLREAIESVRSQIYANWQLCIVDDGSITPEVHEVINEYVAADHRIVAHFRTHTGNIAAATNDGIAMAIGDYVAFLDHDDLLRPHSLAWVVATINEHPDAVVLYSDEDKLTWDGRRFSPYFKPDFDPLLLLAQNYMTHFFVARRSELWQIGGLRVGLDGAQDWDLALRITEVVREDQIRHIPAILYHWRMIEGSTAIRVQLKPEAMHAGTRAVEEALERRGIDARLELVLNESYHLVHFKPTGTPHVAIVIPTRNHGDLLEQCLRSLESTNYPDYEVIVINNESDEPEMLALLAQIASRQRHRVFDYPHPFNYAAMHNWAIAQIDADYICMLNNDTEVLNASWLTDMVGLAQQDNIAAVGALLWYPDHTVQHAGVVLGINGEAGHRYKLSEKTVIGHGGRILLAGRLSAVTGAAMLVSKAAFDEVGGFDEEFTVSLNDIDLCLQLTEAGYHIGYTPAAQLIHHESKSRGLDTEPTKKERYGTEVIRYWHKWAPRILNDPYHNPNASIDDVGCGAAWPPRGRVPWLEYFDGVELPTPRPARYFPLNPILLEPGGEIECKLQVPGGTINAIDRVTLWVLETEPYAIEAHHFSIGDTTTVAAVPSWLHLGPITIDIDRIDTSGSFKLRHDGTTPVLVEAVTLYGRPSLRVKVEQRYPTTAARSRHGEQTQMTVTKSSS</sequence>
<evidence type="ECO:0000313" key="5">
    <source>
        <dbReference type="Proteomes" id="UP001560267"/>
    </source>
</evidence>
<dbReference type="GO" id="GO:0016757">
    <property type="term" value="F:glycosyltransferase activity"/>
    <property type="evidence" value="ECO:0007669"/>
    <property type="project" value="UniProtKB-KW"/>
</dbReference>
<feature type="domain" description="Glycosyltransferase 2-like" evidence="3">
    <location>
        <begin position="576"/>
        <end position="654"/>
    </location>
</feature>
<dbReference type="EMBL" id="JBFSHR010000034">
    <property type="protein sequence ID" value="MEX6430069.1"/>
    <property type="molecule type" value="Genomic_DNA"/>
</dbReference>
<proteinExistence type="predicted"/>
<evidence type="ECO:0000256" key="1">
    <source>
        <dbReference type="SAM" id="MobiDB-lite"/>
    </source>
</evidence>
<dbReference type="Gene3D" id="3.90.550.10">
    <property type="entry name" value="Spore Coat Polysaccharide Biosynthesis Protein SpsA, Chain A"/>
    <property type="match status" value="2"/>
</dbReference>
<dbReference type="InterPro" id="IPR029044">
    <property type="entry name" value="Nucleotide-diphossugar_trans"/>
</dbReference>
<feature type="compositionally biased region" description="Polar residues" evidence="1">
    <location>
        <begin position="837"/>
        <end position="847"/>
    </location>
</feature>
<feature type="region of interest" description="Disordered" evidence="1">
    <location>
        <begin position="826"/>
        <end position="847"/>
    </location>
</feature>
<keyword evidence="4" id="KW-0328">Glycosyltransferase</keyword>
<dbReference type="Pfam" id="PF00535">
    <property type="entry name" value="Glycos_transf_2"/>
    <property type="match status" value="2"/>
</dbReference>
<gene>
    <name evidence="4" type="ORF">AB6A68_09500</name>
</gene>
<reference evidence="4 5" key="1">
    <citation type="submission" date="2024-07" db="EMBL/GenBank/DDBJ databases">
        <title>Draft Genome Sequence of Ferrimicrobium acidiphilum Strain YE2023, Isolated from a Pulp of Bioleach Reactor.</title>
        <authorList>
            <person name="Elkina Y.A."/>
            <person name="Bulaeva A.G."/>
            <person name="Beletsky A.V."/>
            <person name="Mardanov A.V."/>
        </authorList>
    </citation>
    <scope>NUCLEOTIDE SEQUENCE [LARGE SCALE GENOMIC DNA]</scope>
    <source>
        <strain evidence="4 5">YE2023</strain>
    </source>
</reference>
<dbReference type="PANTHER" id="PTHR43179">
    <property type="entry name" value="RHAMNOSYLTRANSFERASE WBBL"/>
    <property type="match status" value="1"/>
</dbReference>
<evidence type="ECO:0000259" key="2">
    <source>
        <dbReference type="Pfam" id="PF00535"/>
    </source>
</evidence>
<keyword evidence="5" id="KW-1185">Reference proteome</keyword>
<dbReference type="CDD" id="cd04186">
    <property type="entry name" value="GT_2_like_c"/>
    <property type="match status" value="1"/>
</dbReference>
<dbReference type="Proteomes" id="UP001560267">
    <property type="component" value="Unassembled WGS sequence"/>
</dbReference>
<dbReference type="PANTHER" id="PTHR43179:SF7">
    <property type="entry name" value="RHAMNOSYLTRANSFERASE WBBL"/>
    <property type="match status" value="1"/>
</dbReference>
<feature type="domain" description="Glycosyltransferase 2-like" evidence="2">
    <location>
        <begin position="421"/>
        <end position="543"/>
    </location>
</feature>
<keyword evidence="4" id="KW-0808">Transferase</keyword>
<comment type="caution">
    <text evidence="4">The sequence shown here is derived from an EMBL/GenBank/DDBJ whole genome shotgun (WGS) entry which is preliminary data.</text>
</comment>
<feature type="domain" description="Glycosyltransferase 2-like" evidence="2">
    <location>
        <begin position="162"/>
        <end position="321"/>
    </location>
</feature>
<dbReference type="CDD" id="cd04184">
    <property type="entry name" value="GT2_RfbC_Mx_like"/>
    <property type="match status" value="1"/>
</dbReference>
<name>A0ABV3Y3D9_9ACTN</name>
<dbReference type="SUPFAM" id="SSF53448">
    <property type="entry name" value="Nucleotide-diphospho-sugar transferases"/>
    <property type="match status" value="2"/>
</dbReference>
<evidence type="ECO:0000259" key="3">
    <source>
        <dbReference type="Pfam" id="PF13632"/>
    </source>
</evidence>
<dbReference type="EC" id="2.4.-.-" evidence="4"/>
<accession>A0ABV3Y3D9</accession>
<dbReference type="Pfam" id="PF13632">
    <property type="entry name" value="Glyco_trans_2_3"/>
    <property type="match status" value="1"/>
</dbReference>
<organism evidence="4 5">
    <name type="scientific">Ferrimicrobium acidiphilum</name>
    <dbReference type="NCBI Taxonomy" id="121039"/>
    <lineage>
        <taxon>Bacteria</taxon>
        <taxon>Bacillati</taxon>
        <taxon>Actinomycetota</taxon>
        <taxon>Acidimicrobiia</taxon>
        <taxon>Acidimicrobiales</taxon>
        <taxon>Acidimicrobiaceae</taxon>
        <taxon>Ferrimicrobium</taxon>
    </lineage>
</organism>
<protein>
    <submittedName>
        <fullName evidence="4">Glycosyltransferase</fullName>
        <ecNumber evidence="4">2.4.-.-</ecNumber>
    </submittedName>
</protein>
<dbReference type="InterPro" id="IPR001173">
    <property type="entry name" value="Glyco_trans_2-like"/>
</dbReference>
<evidence type="ECO:0000313" key="4">
    <source>
        <dbReference type="EMBL" id="MEX6430069.1"/>
    </source>
</evidence>